<dbReference type="SUPFAM" id="SSF56176">
    <property type="entry name" value="FAD-binding/transporter-associated domain-like"/>
    <property type="match status" value="1"/>
</dbReference>
<dbReference type="InParanoid" id="A0A2P5HEH7"/>
<dbReference type="PROSITE" id="PS00862">
    <property type="entry name" value="OX2_COVAL_FAD"/>
    <property type="match status" value="1"/>
</dbReference>
<keyword evidence="8" id="KW-1185">Reference proteome</keyword>
<dbReference type="PANTHER" id="PTHR42973">
    <property type="entry name" value="BINDING OXIDOREDUCTASE, PUTATIVE (AFU_ORTHOLOGUE AFUA_1G17690)-RELATED"/>
    <property type="match status" value="1"/>
</dbReference>
<feature type="domain" description="FAD-binding PCMH-type" evidence="6">
    <location>
        <begin position="66"/>
        <end position="236"/>
    </location>
</feature>
<dbReference type="STRING" id="158607.A0A2P5HEH7"/>
<evidence type="ECO:0000259" key="6">
    <source>
        <dbReference type="PROSITE" id="PS51387"/>
    </source>
</evidence>
<dbReference type="InterPro" id="IPR016169">
    <property type="entry name" value="FAD-bd_PCMH_sub2"/>
</dbReference>
<dbReference type="InterPro" id="IPR012951">
    <property type="entry name" value="BBE"/>
</dbReference>
<feature type="signal peptide" evidence="5">
    <location>
        <begin position="1"/>
        <end position="24"/>
    </location>
</feature>
<dbReference type="InterPro" id="IPR006094">
    <property type="entry name" value="Oxid_FAD_bind_N"/>
</dbReference>
<sequence length="497" mass="54023">MPVSTATPWATVLATVTLLTSALASLQDCLNEVCAGRSDCVAFADDGLDVFNTYQSNWVKPYNLAVHVSPAAVIRPKSSDEVASIVKCAVENDSKVQAKSGGHSYANFGLGDGAVAIDLVNINDYSFDNTTGYAKIGAGLRLGEIDAYLHKTGRAFAHGVCPSVGIGGHATIGGLGPMSRMWGPALDHIVEVEVVTANGTIVRANEDENNDLFLALRGAGASFGVITEFVMRTHPEPGNVIQYTFDITIADNPARLTDVYMQWQTLVLDPSLDRRFGTELITWLGGIIITGTFYGTEDEFQETGITQRLPGNGTIEVADWLGSLAALAEKETLYLATVSSNFYAKSLGFRREDALSKESAIDLFEYAQGLDKGTLLWFIIFDAAGGAVADVPSNATAYAHRDKYMFYQSYAVDLLDLSDTTVTFLNDFHEELVGMLPNNTMTRGTYPGYVDLNISGIPQKQYWGENLSRLERIKSAWDPKDIFHNPQSVRGLEDKMV</sequence>
<organism evidence="7 8">
    <name type="scientific">Diaporthe helianthi</name>
    <dbReference type="NCBI Taxonomy" id="158607"/>
    <lineage>
        <taxon>Eukaryota</taxon>
        <taxon>Fungi</taxon>
        <taxon>Dikarya</taxon>
        <taxon>Ascomycota</taxon>
        <taxon>Pezizomycotina</taxon>
        <taxon>Sordariomycetes</taxon>
        <taxon>Sordariomycetidae</taxon>
        <taxon>Diaporthales</taxon>
        <taxon>Diaporthaceae</taxon>
        <taxon>Diaporthe</taxon>
    </lineage>
</organism>
<keyword evidence="2" id="KW-0285">Flavoprotein</keyword>
<evidence type="ECO:0000313" key="7">
    <source>
        <dbReference type="EMBL" id="POS68663.1"/>
    </source>
</evidence>
<reference evidence="7" key="1">
    <citation type="submission" date="2017-09" db="EMBL/GenBank/DDBJ databases">
        <title>Polyketide synthases of a Diaporthe helianthi virulent isolate.</title>
        <authorList>
            <person name="Baroncelli R."/>
        </authorList>
    </citation>
    <scope>NUCLEOTIDE SEQUENCE [LARGE SCALE GENOMIC DNA]</scope>
    <source>
        <strain evidence="7">7/96</strain>
    </source>
</reference>
<keyword evidence="5" id="KW-0732">Signal</keyword>
<dbReference type="InterPro" id="IPR006093">
    <property type="entry name" value="Oxy_OxRdtase_FAD_BS"/>
</dbReference>
<evidence type="ECO:0000256" key="3">
    <source>
        <dbReference type="ARBA" id="ARBA00022827"/>
    </source>
</evidence>
<dbReference type="GO" id="GO:0071949">
    <property type="term" value="F:FAD binding"/>
    <property type="evidence" value="ECO:0007669"/>
    <property type="project" value="InterPro"/>
</dbReference>
<protein>
    <submittedName>
        <fullName evidence="7">FAD binding domain-containing protein</fullName>
    </submittedName>
</protein>
<feature type="chain" id="PRO_5015168514" evidence="5">
    <location>
        <begin position="25"/>
        <end position="497"/>
    </location>
</feature>
<evidence type="ECO:0000313" key="8">
    <source>
        <dbReference type="Proteomes" id="UP000094444"/>
    </source>
</evidence>
<evidence type="ECO:0000256" key="4">
    <source>
        <dbReference type="ARBA" id="ARBA00023002"/>
    </source>
</evidence>
<keyword evidence="3" id="KW-0274">FAD</keyword>
<gene>
    <name evidence="7" type="ORF">DHEL01_v212943</name>
</gene>
<keyword evidence="4" id="KW-0560">Oxidoreductase</keyword>
<dbReference type="Pfam" id="PF01565">
    <property type="entry name" value="FAD_binding_4"/>
    <property type="match status" value="1"/>
</dbReference>
<dbReference type="Gene3D" id="3.30.465.10">
    <property type="match status" value="1"/>
</dbReference>
<dbReference type="PROSITE" id="PS51387">
    <property type="entry name" value="FAD_PCMH"/>
    <property type="match status" value="1"/>
</dbReference>
<dbReference type="PANTHER" id="PTHR42973:SF17">
    <property type="entry name" value="OXIDASE, PUTATIVE (AFU_ORTHOLOGUE AFUA_6G14340)-RELATED"/>
    <property type="match status" value="1"/>
</dbReference>
<dbReference type="Proteomes" id="UP000094444">
    <property type="component" value="Unassembled WGS sequence"/>
</dbReference>
<dbReference type="InterPro" id="IPR036318">
    <property type="entry name" value="FAD-bd_PCMH-like_sf"/>
</dbReference>
<dbReference type="EMBL" id="MAVT02003510">
    <property type="protein sequence ID" value="POS68663.1"/>
    <property type="molecule type" value="Genomic_DNA"/>
</dbReference>
<proteinExistence type="inferred from homology"/>
<accession>A0A2P5HEH7</accession>
<comment type="similarity">
    <text evidence="1">Belongs to the oxygen-dependent FAD-linked oxidoreductase family.</text>
</comment>
<evidence type="ECO:0000256" key="2">
    <source>
        <dbReference type="ARBA" id="ARBA00022630"/>
    </source>
</evidence>
<dbReference type="InterPro" id="IPR016166">
    <property type="entry name" value="FAD-bd_PCMH"/>
</dbReference>
<evidence type="ECO:0000256" key="5">
    <source>
        <dbReference type="SAM" id="SignalP"/>
    </source>
</evidence>
<dbReference type="Gene3D" id="3.40.462.20">
    <property type="match status" value="1"/>
</dbReference>
<name>A0A2P5HEH7_DIAHE</name>
<dbReference type="Pfam" id="PF08031">
    <property type="entry name" value="BBE"/>
    <property type="match status" value="1"/>
</dbReference>
<comment type="caution">
    <text evidence="7">The sequence shown here is derived from an EMBL/GenBank/DDBJ whole genome shotgun (WGS) entry which is preliminary data.</text>
</comment>
<dbReference type="InterPro" id="IPR050416">
    <property type="entry name" value="FAD-linked_Oxidoreductase"/>
</dbReference>
<dbReference type="GO" id="GO:0016491">
    <property type="term" value="F:oxidoreductase activity"/>
    <property type="evidence" value="ECO:0007669"/>
    <property type="project" value="UniProtKB-KW"/>
</dbReference>
<evidence type="ECO:0000256" key="1">
    <source>
        <dbReference type="ARBA" id="ARBA00005466"/>
    </source>
</evidence>
<dbReference type="OrthoDB" id="415825at2759"/>
<dbReference type="AlphaFoldDB" id="A0A2P5HEH7"/>